<dbReference type="RefSeq" id="WP_007137570.1">
    <property type="nucleotide sequence ID" value="NZ_AHKF01000015.1"/>
</dbReference>
<dbReference type="PATRIC" id="fig|1086011.3.peg.1367"/>
<accession>H7FQD4</accession>
<dbReference type="OrthoDB" id="761857at2"/>
<name>H7FQD4_FLAFP</name>
<reference evidence="1 2" key="1">
    <citation type="journal article" date="2014" name="Acta Crystallogr. D">
        <title>Structure-based characterization and antifreeze properties of a hyperactive ice-binding protein from the Antarctic bacterium Flavobacterium frigoris PS1.</title>
        <authorList>
            <person name="Do H."/>
            <person name="Kim S.J."/>
            <person name="Kim H.J."/>
            <person name="Lee J.H."/>
        </authorList>
    </citation>
    <scope>NUCLEOTIDE SEQUENCE [LARGE SCALE GENOMIC DNA]</scope>
    <source>
        <strain evidence="1 2">PS1</strain>
    </source>
</reference>
<evidence type="ECO:0008006" key="3">
    <source>
        <dbReference type="Google" id="ProtNLM"/>
    </source>
</evidence>
<organism evidence="1 2">
    <name type="scientific">Flavobacterium frigoris (strain PS1)</name>
    <dbReference type="NCBI Taxonomy" id="1086011"/>
    <lineage>
        <taxon>Bacteria</taxon>
        <taxon>Pseudomonadati</taxon>
        <taxon>Bacteroidota</taxon>
        <taxon>Flavobacteriia</taxon>
        <taxon>Flavobacteriales</taxon>
        <taxon>Flavobacteriaceae</taxon>
        <taxon>Flavobacterium</taxon>
    </lineage>
</organism>
<dbReference type="EMBL" id="AHKF01000015">
    <property type="protein sequence ID" value="EIA09487.1"/>
    <property type="molecule type" value="Genomic_DNA"/>
</dbReference>
<evidence type="ECO:0000313" key="1">
    <source>
        <dbReference type="EMBL" id="EIA09487.1"/>
    </source>
</evidence>
<keyword evidence="2" id="KW-1185">Reference proteome</keyword>
<gene>
    <name evidence="1" type="ORF">HJ01_01393</name>
</gene>
<dbReference type="Proteomes" id="UP000005566">
    <property type="component" value="Unassembled WGS sequence"/>
</dbReference>
<proteinExistence type="predicted"/>
<protein>
    <recommendedName>
        <fullName evidence="3">RES domain-containing protein</fullName>
    </recommendedName>
</protein>
<evidence type="ECO:0000313" key="2">
    <source>
        <dbReference type="Proteomes" id="UP000005566"/>
    </source>
</evidence>
<sequence length="291" mass="33377">MDAKSFFSSQQLSELIDIFKSKDTKSSSIQEYLNDFGILTTFFGFVCFDMPATIKMHRVRINEKGKDFTCLNELWCPPIDKIERIGRCNDKGEQILYMSGGGDTALREINPPIGSVVTCLECELVEDIKVFEIGVLKNNQGEVFLQQLADFHKISINQFYKGDQDLIDLDTKLKDYIVEEFTKQIVIGDEHLYKKTISIAKYFLSNPTIEGLMFPSIKSNLLSINYAIPKQFADKKLKPTRIDVLKIVGNIDGRLRFEFLKGCYENINFSKPINYTNSRPIEGWAFQEKNP</sequence>
<dbReference type="STRING" id="1086011.HJ01_01393"/>
<comment type="caution">
    <text evidence="1">The sequence shown here is derived from an EMBL/GenBank/DDBJ whole genome shotgun (WGS) entry which is preliminary data.</text>
</comment>
<dbReference type="AlphaFoldDB" id="H7FQD4"/>